<dbReference type="EMBL" id="CP110615">
    <property type="protein sequence ID" value="UZJ24422.1"/>
    <property type="molecule type" value="Genomic_DNA"/>
</dbReference>
<dbReference type="Proteomes" id="UP001164965">
    <property type="component" value="Chromosome"/>
</dbReference>
<accession>A0ABY6NYG1</accession>
<protein>
    <recommendedName>
        <fullName evidence="4">DUF6779 domain-containing protein</fullName>
    </recommendedName>
</protein>
<evidence type="ECO:0000256" key="1">
    <source>
        <dbReference type="SAM" id="Coils"/>
    </source>
</evidence>
<organism evidence="5 6">
    <name type="scientific">Rhodococcus antarcticus</name>
    <dbReference type="NCBI Taxonomy" id="2987751"/>
    <lineage>
        <taxon>Bacteria</taxon>
        <taxon>Bacillati</taxon>
        <taxon>Actinomycetota</taxon>
        <taxon>Actinomycetes</taxon>
        <taxon>Mycobacteriales</taxon>
        <taxon>Nocardiaceae</taxon>
        <taxon>Rhodococcus</taxon>
    </lineage>
</organism>
<keyword evidence="6" id="KW-1185">Reference proteome</keyword>
<dbReference type="InterPro" id="IPR046706">
    <property type="entry name" value="DUF6779"/>
</dbReference>
<proteinExistence type="predicted"/>
<evidence type="ECO:0000259" key="4">
    <source>
        <dbReference type="Pfam" id="PF20570"/>
    </source>
</evidence>
<keyword evidence="3" id="KW-0472">Membrane</keyword>
<keyword evidence="3" id="KW-1133">Transmembrane helix</keyword>
<keyword evidence="1" id="KW-0175">Coiled coil</keyword>
<dbReference type="Pfam" id="PF20570">
    <property type="entry name" value="DUF6779"/>
    <property type="match status" value="1"/>
</dbReference>
<reference evidence="5" key="1">
    <citation type="submission" date="2022-10" db="EMBL/GenBank/DDBJ databases">
        <title>Rhodococcus sp.75.</title>
        <authorList>
            <person name="Sun M."/>
        </authorList>
    </citation>
    <scope>NUCLEOTIDE SEQUENCE</scope>
    <source>
        <strain evidence="5">75</strain>
    </source>
</reference>
<keyword evidence="3" id="KW-0812">Transmembrane</keyword>
<evidence type="ECO:0000256" key="3">
    <source>
        <dbReference type="SAM" id="Phobius"/>
    </source>
</evidence>
<name>A0ABY6NYG1_9NOCA</name>
<feature type="region of interest" description="Disordered" evidence="2">
    <location>
        <begin position="163"/>
        <end position="266"/>
    </location>
</feature>
<feature type="transmembrane region" description="Helical" evidence="3">
    <location>
        <begin position="20"/>
        <end position="38"/>
    </location>
</feature>
<evidence type="ECO:0000256" key="2">
    <source>
        <dbReference type="SAM" id="MobiDB-lite"/>
    </source>
</evidence>
<feature type="domain" description="DUF6779" evidence="4">
    <location>
        <begin position="45"/>
        <end position="157"/>
    </location>
</feature>
<sequence>MTSPARGSYSRRGRRGPLQVIGGVLAVLAVFGSVALFFTDDARLLRLGLVSLLWVAFGSLVAVVHFRKDTERAVSRSADQRAVYELELEREVRARREHELATEREVRAQVSAEVRQEGRLELDELREELKALRENLSLLLSGDLLVERVALRAESTRLRSLTDTARVEAGSTAQLGGTPHGPDPLEAETVEHAPDPRPAVPAPAVHGDPPEASGEPQSAELEIVEPRSEPVAPDAPTEVLAAVRPAEPEPEADATGPAAAGAHSAGRSVSDLLAAYGAGSTGPRRRRRSED</sequence>
<feature type="transmembrane region" description="Helical" evidence="3">
    <location>
        <begin position="44"/>
        <end position="66"/>
    </location>
</feature>
<dbReference type="RefSeq" id="WP_265382529.1">
    <property type="nucleotide sequence ID" value="NZ_CP110615.1"/>
</dbReference>
<evidence type="ECO:0000313" key="6">
    <source>
        <dbReference type="Proteomes" id="UP001164965"/>
    </source>
</evidence>
<evidence type="ECO:0000313" key="5">
    <source>
        <dbReference type="EMBL" id="UZJ24422.1"/>
    </source>
</evidence>
<feature type="compositionally biased region" description="Low complexity" evidence="2">
    <location>
        <begin position="253"/>
        <end position="266"/>
    </location>
</feature>
<feature type="coiled-coil region" evidence="1">
    <location>
        <begin position="115"/>
        <end position="142"/>
    </location>
</feature>
<feature type="region of interest" description="Disordered" evidence="2">
    <location>
        <begin position="272"/>
        <end position="291"/>
    </location>
</feature>
<gene>
    <name evidence="5" type="ORF">RHODO2019_14935</name>
</gene>